<dbReference type="AlphaFoldDB" id="A0A6J4K853"/>
<protein>
    <submittedName>
        <fullName evidence="2">Uncharacterized protein</fullName>
    </submittedName>
</protein>
<sequence>MTPSPSTASMSMSMRSPGVSPGMPHIQRTLRSSRSVRTLIPNAPATSAMAAPSCSRR</sequence>
<reference evidence="2" key="1">
    <citation type="submission" date="2020-02" db="EMBL/GenBank/DDBJ databases">
        <authorList>
            <person name="Meier V. D."/>
        </authorList>
    </citation>
    <scope>NUCLEOTIDE SEQUENCE</scope>
    <source>
        <strain evidence="2">AVDCRST_MAG48</strain>
    </source>
</reference>
<accession>A0A6J4K853</accession>
<evidence type="ECO:0000313" key="2">
    <source>
        <dbReference type="EMBL" id="CAA9298135.1"/>
    </source>
</evidence>
<gene>
    <name evidence="2" type="ORF">AVDCRST_MAG48-1091</name>
</gene>
<feature type="region of interest" description="Disordered" evidence="1">
    <location>
        <begin position="1"/>
        <end position="31"/>
    </location>
</feature>
<evidence type="ECO:0000256" key="1">
    <source>
        <dbReference type="SAM" id="MobiDB-lite"/>
    </source>
</evidence>
<name>A0A6J4K853_9ACTN</name>
<dbReference type="EMBL" id="CADCTS010000158">
    <property type="protein sequence ID" value="CAA9298135.1"/>
    <property type="molecule type" value="Genomic_DNA"/>
</dbReference>
<organism evidence="2">
    <name type="scientific">uncultured Friedmanniella sp</name>
    <dbReference type="NCBI Taxonomy" id="335381"/>
    <lineage>
        <taxon>Bacteria</taxon>
        <taxon>Bacillati</taxon>
        <taxon>Actinomycetota</taxon>
        <taxon>Actinomycetes</taxon>
        <taxon>Propionibacteriales</taxon>
        <taxon>Nocardioidaceae</taxon>
        <taxon>Friedmanniella</taxon>
        <taxon>environmental samples</taxon>
    </lineage>
</organism>
<proteinExistence type="predicted"/>
<feature type="compositionally biased region" description="Low complexity" evidence="1">
    <location>
        <begin position="1"/>
        <end position="17"/>
    </location>
</feature>